<dbReference type="GO" id="GO:0046872">
    <property type="term" value="F:metal ion binding"/>
    <property type="evidence" value="ECO:0007669"/>
    <property type="project" value="UniProtKB-KW"/>
</dbReference>
<proteinExistence type="inferred from homology"/>
<keyword evidence="16" id="KW-0325">Glycoprotein</keyword>
<dbReference type="PANTHER" id="PTHR48261">
    <property type="entry name" value="ACETYLGLUCOSAMINYLTRANSFERASE"/>
    <property type="match status" value="1"/>
</dbReference>
<sequence>MRVFKMLRKMKFCPCLSGLSTLQLFLVIFVLFMTVPLVTHYYISNIGGDTEQQRYLSRSKLDYNKADLDPLKPSKLESEINDLQRIKVSVNNELRTLESKRQKIRTEISGYEAHVEALRAQYESLNKEMNQVKLALEQLKLEKEDAVLQYIPNIKAPQRILTDLNLDVNEIIPKPTSILSQSCRMHTCFDYSICSLVSRFPVFVYNFQEVLTDSFEINEFVASSVIKVFGKNAYVTEDSYSACIYILVVGELENQNFDKSALESMLHNLPYWHGDGRNHVLINLANNIHNIDIFSGVNTGRAIIVQSAFIDSVYRTGFDLVIPPVIEGLADGPVWQELPPLAPVRRKYFISFWGQSISPSQNQGKFFDNFNEGLYKINQHNQNQFRRRLKSVSDVPTIVSIETQIVQALKDMVVRMAQEVHISLSCDEASPEGVVSEWALCGSEEQRSEILKESTFSILIAPNNFSIVSTTGFQTRLSESLKYGAVPIILGNHVTLPYSEILNWDKAVVFLPTARITEIFFFLRTFADNDISYFRHRGRFIWETYFATTENVIDSALAVLRTRLQIPPRPVQAEPSPSVFNASFIPLKYNGPETEPETDEFLGPKEERFASEEFKRNYTKFFFRDSFNQPGDPFHLYPYTPIDPLLSADARFLGSGFGYRPIGHGVGGAGKEFSESLGGNFQREQFTIVMLTYEREEVLMNALKRLKYLPFLNRVIVVWNNQIPPSVELRWPDIGVPLNIVKTSKNSLNNRFLPFDIIETEAVLSIDDDAHLRHDEIIFGFRVWREERDRVVGFPGRFHTWDVKNKSWLYNSNYSCELSMVLTGAAFYHKYYAYLYTYSMPQAIRDKVDEYTNCEDIAMNFLVSHITRKPPIKVTSRWTFRCPGCPQTLSSDDSHFQERHQCINFFVKVYGYMPLLFTQYRVDSVLFKTRLPHDKQKCFKYI</sequence>
<evidence type="ECO:0000256" key="14">
    <source>
        <dbReference type="ARBA" id="ARBA00023136"/>
    </source>
</evidence>
<dbReference type="PANTHER" id="PTHR48261:SF4">
    <property type="entry name" value="EXOSTOSIN LIKE GLYCOSYLTRANSFERASE 3"/>
    <property type="match status" value="1"/>
</dbReference>
<dbReference type="InterPro" id="IPR004263">
    <property type="entry name" value="Exostosin"/>
</dbReference>
<keyword evidence="14 21" id="KW-0472">Membrane</keyword>
<dbReference type="Pfam" id="PF03016">
    <property type="entry name" value="Exostosin_GT47"/>
    <property type="match status" value="1"/>
</dbReference>
<evidence type="ECO:0000256" key="7">
    <source>
        <dbReference type="ARBA" id="ARBA00022679"/>
    </source>
</evidence>
<evidence type="ECO:0000313" key="24">
    <source>
        <dbReference type="EMBL" id="KAK6168132.1"/>
    </source>
</evidence>
<dbReference type="Proteomes" id="UP001347796">
    <property type="component" value="Unassembled WGS sequence"/>
</dbReference>
<evidence type="ECO:0000256" key="10">
    <source>
        <dbReference type="ARBA" id="ARBA00022824"/>
    </source>
</evidence>
<dbReference type="GO" id="GO:0001888">
    <property type="term" value="F:glucuronyl-galactosyl-proteoglycan 4-alpha-N-acetylglucosaminyltransferase activity"/>
    <property type="evidence" value="ECO:0007669"/>
    <property type="project" value="UniProtKB-EC"/>
</dbReference>
<evidence type="ECO:0000256" key="20">
    <source>
        <dbReference type="SAM" id="Coils"/>
    </source>
</evidence>
<dbReference type="InterPro" id="IPR015338">
    <property type="entry name" value="GT64_dom"/>
</dbReference>
<dbReference type="FunFam" id="3.90.550.10:FF:000033">
    <property type="entry name" value="Exostosin-like glycosyltransferase 3"/>
    <property type="match status" value="1"/>
</dbReference>
<keyword evidence="7" id="KW-0808">Transferase</keyword>
<evidence type="ECO:0000256" key="16">
    <source>
        <dbReference type="ARBA" id="ARBA00023180"/>
    </source>
</evidence>
<evidence type="ECO:0000256" key="3">
    <source>
        <dbReference type="ARBA" id="ARBA00004648"/>
    </source>
</evidence>
<keyword evidence="11" id="KW-0735">Signal-anchor</keyword>
<feature type="domain" description="Glycosyl transferase 64" evidence="23">
    <location>
        <begin position="686"/>
        <end position="927"/>
    </location>
</feature>
<evidence type="ECO:0000256" key="9">
    <source>
        <dbReference type="ARBA" id="ARBA00022723"/>
    </source>
</evidence>
<dbReference type="SUPFAM" id="SSF53448">
    <property type="entry name" value="Nucleotide-diphospho-sugar transferases"/>
    <property type="match status" value="1"/>
</dbReference>
<evidence type="ECO:0000256" key="17">
    <source>
        <dbReference type="ARBA" id="ARBA00023211"/>
    </source>
</evidence>
<keyword evidence="17" id="KW-0464">Manganese</keyword>
<organism evidence="24 25">
    <name type="scientific">Patella caerulea</name>
    <name type="common">Rayed Mediterranean limpet</name>
    <dbReference type="NCBI Taxonomy" id="87958"/>
    <lineage>
        <taxon>Eukaryota</taxon>
        <taxon>Metazoa</taxon>
        <taxon>Spiralia</taxon>
        <taxon>Lophotrochozoa</taxon>
        <taxon>Mollusca</taxon>
        <taxon>Gastropoda</taxon>
        <taxon>Patellogastropoda</taxon>
        <taxon>Patelloidea</taxon>
        <taxon>Patellidae</taxon>
        <taxon>Patella</taxon>
    </lineage>
</organism>
<dbReference type="GO" id="GO:0005794">
    <property type="term" value="C:Golgi apparatus"/>
    <property type="evidence" value="ECO:0007669"/>
    <property type="project" value="UniProtKB-SubCell"/>
</dbReference>
<keyword evidence="9" id="KW-0479">Metal-binding</keyword>
<evidence type="ECO:0000256" key="11">
    <source>
        <dbReference type="ARBA" id="ARBA00022968"/>
    </source>
</evidence>
<comment type="subcellular location">
    <subcellularLocation>
        <location evidence="3">Endoplasmic reticulum membrane</location>
        <topology evidence="3">Single-pass type II membrane protein</topology>
    </subcellularLocation>
    <subcellularLocation>
        <location evidence="2">Golgi apparatus</location>
    </subcellularLocation>
</comment>
<comment type="similarity">
    <text evidence="5">Belongs to the glycosyltransferase 47 family.</text>
</comment>
<evidence type="ECO:0000256" key="2">
    <source>
        <dbReference type="ARBA" id="ARBA00004555"/>
    </source>
</evidence>
<accession>A0AAN8G0T1</accession>
<evidence type="ECO:0000256" key="5">
    <source>
        <dbReference type="ARBA" id="ARBA00010271"/>
    </source>
</evidence>
<dbReference type="EC" id="2.4.1.223" evidence="19"/>
<comment type="cofactor">
    <cofactor evidence="1">
        <name>Mn(2+)</name>
        <dbReference type="ChEBI" id="CHEBI:29035"/>
    </cofactor>
</comment>
<dbReference type="GO" id="GO:0015012">
    <property type="term" value="P:heparan sulfate proteoglycan biosynthetic process"/>
    <property type="evidence" value="ECO:0007669"/>
    <property type="project" value="UniProtKB-ARBA"/>
</dbReference>
<comment type="catalytic activity">
    <reaction evidence="18">
        <text>3-O-(beta-D-GlcA-(1-&gt;3)-beta-D-Gal-(1-&gt;3)-beta-D-Gal-(1-&gt;4)-beta-D-Xyl)-L-seryl-[protein] + UDP-N-acetyl-alpha-D-glucosamine = 3-O-(alpha-D-GlcNAc-(1-&gt;4)-beta-D-GlcA-(1-&gt;3)-beta-D-Gal-(1-&gt;3)-beta-D-Gal-(1-&gt;4)-beta-D-Xyl)-L-seryl-[protein] + UDP + H(+)</text>
        <dbReference type="Rhea" id="RHEA:16221"/>
        <dbReference type="Rhea" id="RHEA-COMP:12573"/>
        <dbReference type="Rhea" id="RHEA-COMP:12574"/>
        <dbReference type="ChEBI" id="CHEBI:15378"/>
        <dbReference type="ChEBI" id="CHEBI:57705"/>
        <dbReference type="ChEBI" id="CHEBI:58223"/>
        <dbReference type="ChEBI" id="CHEBI:132093"/>
        <dbReference type="ChEBI" id="CHEBI:132104"/>
        <dbReference type="EC" id="2.4.1.223"/>
    </reaction>
</comment>
<evidence type="ECO:0000256" key="18">
    <source>
        <dbReference type="ARBA" id="ARBA00050948"/>
    </source>
</evidence>
<feature type="domain" description="Exostosin GT47" evidence="22">
    <location>
        <begin position="198"/>
        <end position="524"/>
    </location>
</feature>
<name>A0AAN8G0T1_PATCE</name>
<evidence type="ECO:0000256" key="6">
    <source>
        <dbReference type="ARBA" id="ARBA00022676"/>
    </source>
</evidence>
<gene>
    <name evidence="24" type="ORF">SNE40_022019</name>
</gene>
<feature type="transmembrane region" description="Helical" evidence="21">
    <location>
        <begin position="21"/>
        <end position="43"/>
    </location>
</feature>
<keyword evidence="25" id="KW-1185">Reference proteome</keyword>
<dbReference type="AlphaFoldDB" id="A0AAN8G0T1"/>
<evidence type="ECO:0000256" key="8">
    <source>
        <dbReference type="ARBA" id="ARBA00022692"/>
    </source>
</evidence>
<keyword evidence="6" id="KW-0328">Glycosyltransferase</keyword>
<keyword evidence="20" id="KW-0175">Coiled coil</keyword>
<evidence type="ECO:0000259" key="23">
    <source>
        <dbReference type="Pfam" id="PF09258"/>
    </source>
</evidence>
<evidence type="ECO:0000256" key="15">
    <source>
        <dbReference type="ARBA" id="ARBA00023157"/>
    </source>
</evidence>
<evidence type="ECO:0000256" key="1">
    <source>
        <dbReference type="ARBA" id="ARBA00001936"/>
    </source>
</evidence>
<protein>
    <recommendedName>
        <fullName evidence="19">glucuronosyl-galactosyl-proteoglycan 4-alpha-N-acetylglucosaminyltransferase</fullName>
        <ecNumber evidence="19">2.4.1.223</ecNumber>
    </recommendedName>
</protein>
<dbReference type="GO" id="GO:0005789">
    <property type="term" value="C:endoplasmic reticulum membrane"/>
    <property type="evidence" value="ECO:0007669"/>
    <property type="project" value="UniProtKB-SubCell"/>
</dbReference>
<keyword evidence="12 21" id="KW-1133">Transmembrane helix</keyword>
<comment type="pathway">
    <text evidence="4">Glycan metabolism; heparan sulfate biosynthesis.</text>
</comment>
<keyword evidence="15" id="KW-1015">Disulfide bond</keyword>
<dbReference type="Pfam" id="PF09258">
    <property type="entry name" value="Glyco_transf_64"/>
    <property type="match status" value="1"/>
</dbReference>
<evidence type="ECO:0000256" key="21">
    <source>
        <dbReference type="SAM" id="Phobius"/>
    </source>
</evidence>
<keyword evidence="10" id="KW-0256">Endoplasmic reticulum</keyword>
<dbReference type="InterPro" id="IPR029044">
    <property type="entry name" value="Nucleotide-diphossugar_trans"/>
</dbReference>
<dbReference type="InterPro" id="IPR040911">
    <property type="entry name" value="Exostosin_GT47"/>
</dbReference>
<keyword evidence="8 21" id="KW-0812">Transmembrane</keyword>
<evidence type="ECO:0000313" key="25">
    <source>
        <dbReference type="Proteomes" id="UP001347796"/>
    </source>
</evidence>
<evidence type="ECO:0000256" key="13">
    <source>
        <dbReference type="ARBA" id="ARBA00023034"/>
    </source>
</evidence>
<evidence type="ECO:0000256" key="19">
    <source>
        <dbReference type="ARBA" id="ARBA00066812"/>
    </source>
</evidence>
<feature type="coiled-coil region" evidence="20">
    <location>
        <begin position="80"/>
        <end position="149"/>
    </location>
</feature>
<evidence type="ECO:0000256" key="12">
    <source>
        <dbReference type="ARBA" id="ARBA00022989"/>
    </source>
</evidence>
<reference evidence="24 25" key="1">
    <citation type="submission" date="2024-01" db="EMBL/GenBank/DDBJ databases">
        <title>The genome of the rayed Mediterranean limpet Patella caerulea (Linnaeus, 1758).</title>
        <authorList>
            <person name="Anh-Thu Weber A."/>
            <person name="Halstead-Nussloch G."/>
        </authorList>
    </citation>
    <scope>NUCLEOTIDE SEQUENCE [LARGE SCALE GENOMIC DNA]</scope>
    <source>
        <strain evidence="24">AATW-2023a</strain>
        <tissue evidence="24">Whole specimen</tissue>
    </source>
</reference>
<evidence type="ECO:0000256" key="4">
    <source>
        <dbReference type="ARBA" id="ARBA00005093"/>
    </source>
</evidence>
<keyword evidence="13" id="KW-0333">Golgi apparatus</keyword>
<evidence type="ECO:0000259" key="22">
    <source>
        <dbReference type="Pfam" id="PF03016"/>
    </source>
</evidence>
<dbReference type="EMBL" id="JAZGQO010000018">
    <property type="protein sequence ID" value="KAK6168132.1"/>
    <property type="molecule type" value="Genomic_DNA"/>
</dbReference>
<dbReference type="Gene3D" id="3.90.550.10">
    <property type="entry name" value="Spore Coat Polysaccharide Biosynthesis Protein SpsA, Chain A"/>
    <property type="match status" value="1"/>
</dbReference>
<comment type="caution">
    <text evidence="24">The sequence shown here is derived from an EMBL/GenBank/DDBJ whole genome shotgun (WGS) entry which is preliminary data.</text>
</comment>